<evidence type="ECO:0000256" key="2">
    <source>
        <dbReference type="ARBA" id="ARBA00022737"/>
    </source>
</evidence>
<feature type="region of interest" description="Disordered" evidence="5">
    <location>
        <begin position="1893"/>
        <end position="1922"/>
    </location>
</feature>
<feature type="compositionally biased region" description="Basic and acidic residues" evidence="5">
    <location>
        <begin position="1912"/>
        <end position="1922"/>
    </location>
</feature>
<dbReference type="FunFam" id="2.60.40.10:FF:000140">
    <property type="entry name" value="FiLamiN (Actin binding protein) homolog"/>
    <property type="match status" value="1"/>
</dbReference>
<dbReference type="SUPFAM" id="SSF81296">
    <property type="entry name" value="E set domains"/>
    <property type="match status" value="10"/>
</dbReference>
<feature type="compositionally biased region" description="Low complexity" evidence="5">
    <location>
        <begin position="1900"/>
        <end position="1910"/>
    </location>
</feature>
<comment type="similarity">
    <text evidence="1">Belongs to the filamin family.</text>
</comment>
<evidence type="ECO:0000256" key="4">
    <source>
        <dbReference type="PROSITE-ProRule" id="PRU00087"/>
    </source>
</evidence>
<accession>A0AAF3JB58</accession>
<dbReference type="FunFam" id="1.10.418.10:FF:000006">
    <property type="entry name" value="Filamin-B isoform A"/>
    <property type="match status" value="1"/>
</dbReference>
<dbReference type="Gene3D" id="2.60.40.10">
    <property type="entry name" value="Immunoglobulins"/>
    <property type="match status" value="12"/>
</dbReference>
<feature type="domain" description="Calponin-homology (CH)" evidence="6">
    <location>
        <begin position="149"/>
        <end position="253"/>
    </location>
</feature>
<keyword evidence="3" id="KW-0009">Actin-binding</keyword>
<dbReference type="WBParaSite" id="MBELARI_LOCUS7965">
    <property type="protein sequence ID" value="MBELARI_LOCUS7965"/>
    <property type="gene ID" value="MBELARI_LOCUS7965"/>
</dbReference>
<feature type="compositionally biased region" description="Acidic residues" evidence="5">
    <location>
        <begin position="1829"/>
        <end position="1849"/>
    </location>
</feature>
<keyword evidence="7" id="KW-1185">Reference proteome</keyword>
<dbReference type="SMART" id="SM00033">
    <property type="entry name" value="CH"/>
    <property type="match status" value="2"/>
</dbReference>
<feature type="repeat" description="Filamin" evidence="4">
    <location>
        <begin position="1733"/>
        <end position="1799"/>
    </location>
</feature>
<feature type="repeat" description="Filamin" evidence="4">
    <location>
        <begin position="532"/>
        <end position="612"/>
    </location>
</feature>
<dbReference type="InterPro" id="IPR017868">
    <property type="entry name" value="Filamin/ABP280_repeat-like"/>
</dbReference>
<dbReference type="PANTHER" id="PTHR38537">
    <property type="entry name" value="JITTERBUG, ISOFORM N"/>
    <property type="match status" value="1"/>
</dbReference>
<dbReference type="InterPro" id="IPR014756">
    <property type="entry name" value="Ig_E-set"/>
</dbReference>
<protein>
    <recommendedName>
        <fullName evidence="6">Calponin-homology (CH) domain-containing protein</fullName>
    </recommendedName>
</protein>
<organism evidence="7 8">
    <name type="scientific">Mesorhabditis belari</name>
    <dbReference type="NCBI Taxonomy" id="2138241"/>
    <lineage>
        <taxon>Eukaryota</taxon>
        <taxon>Metazoa</taxon>
        <taxon>Ecdysozoa</taxon>
        <taxon>Nematoda</taxon>
        <taxon>Chromadorea</taxon>
        <taxon>Rhabditida</taxon>
        <taxon>Rhabditina</taxon>
        <taxon>Rhabditomorpha</taxon>
        <taxon>Rhabditoidea</taxon>
        <taxon>Rhabditidae</taxon>
        <taxon>Mesorhabditinae</taxon>
        <taxon>Mesorhabditis</taxon>
    </lineage>
</organism>
<feature type="compositionally biased region" description="Basic and acidic residues" evidence="5">
    <location>
        <begin position="1175"/>
        <end position="1184"/>
    </location>
</feature>
<dbReference type="InterPro" id="IPR036872">
    <property type="entry name" value="CH_dom_sf"/>
</dbReference>
<evidence type="ECO:0000256" key="1">
    <source>
        <dbReference type="ARBA" id="ARBA00009238"/>
    </source>
</evidence>
<feature type="repeat" description="Filamin" evidence="4">
    <location>
        <begin position="1628"/>
        <end position="1720"/>
    </location>
</feature>
<dbReference type="InterPro" id="IPR013783">
    <property type="entry name" value="Ig-like_fold"/>
</dbReference>
<feature type="repeat" description="Filamin" evidence="4">
    <location>
        <begin position="1372"/>
        <end position="1457"/>
    </location>
</feature>
<feature type="domain" description="Calponin-homology (CH)" evidence="6">
    <location>
        <begin position="26"/>
        <end position="132"/>
    </location>
</feature>
<feature type="repeat" description="Filamin" evidence="4">
    <location>
        <begin position="707"/>
        <end position="801"/>
    </location>
</feature>
<dbReference type="Gene3D" id="1.10.418.10">
    <property type="entry name" value="Calponin-like domain"/>
    <property type="match status" value="2"/>
</dbReference>
<dbReference type="PROSITE" id="PS50021">
    <property type="entry name" value="CH"/>
    <property type="match status" value="2"/>
</dbReference>
<dbReference type="PANTHER" id="PTHR38537:SF8">
    <property type="entry name" value="FILAMIN-A"/>
    <property type="match status" value="1"/>
</dbReference>
<proteinExistence type="inferred from homology"/>
<reference evidence="8" key="1">
    <citation type="submission" date="2024-02" db="UniProtKB">
        <authorList>
            <consortium name="WormBaseParasite"/>
        </authorList>
    </citation>
    <scope>IDENTIFICATION</scope>
</reference>
<feature type="repeat" description="Filamin" evidence="4">
    <location>
        <begin position="1269"/>
        <end position="1361"/>
    </location>
</feature>
<feature type="repeat" description="Filamin" evidence="4">
    <location>
        <begin position="898"/>
        <end position="994"/>
    </location>
</feature>
<dbReference type="SUPFAM" id="SSF47576">
    <property type="entry name" value="Calponin-homology domain, CH-domain"/>
    <property type="match status" value="1"/>
</dbReference>
<feature type="repeat" description="Filamin" evidence="4">
    <location>
        <begin position="802"/>
        <end position="897"/>
    </location>
</feature>
<evidence type="ECO:0000259" key="6">
    <source>
        <dbReference type="PROSITE" id="PS50021"/>
    </source>
</evidence>
<dbReference type="SMART" id="SM00557">
    <property type="entry name" value="IG_FLMN"/>
    <property type="match status" value="10"/>
</dbReference>
<evidence type="ECO:0000256" key="5">
    <source>
        <dbReference type="SAM" id="MobiDB-lite"/>
    </source>
</evidence>
<feature type="compositionally biased region" description="Polar residues" evidence="5">
    <location>
        <begin position="1164"/>
        <end position="1173"/>
    </location>
</feature>
<feature type="repeat" description="Filamin" evidence="4">
    <location>
        <begin position="1460"/>
        <end position="1552"/>
    </location>
</feature>
<dbReference type="Pfam" id="PF00307">
    <property type="entry name" value="CH"/>
    <property type="match status" value="2"/>
</dbReference>
<evidence type="ECO:0000313" key="7">
    <source>
        <dbReference type="Proteomes" id="UP000887575"/>
    </source>
</evidence>
<dbReference type="InterPro" id="IPR044801">
    <property type="entry name" value="Filamin"/>
</dbReference>
<name>A0AAF3JB58_9BILA</name>
<dbReference type="InterPro" id="IPR001298">
    <property type="entry name" value="Filamin/ABP280_rpt"/>
</dbReference>
<evidence type="ECO:0000313" key="8">
    <source>
        <dbReference type="WBParaSite" id="MBELARI_LOCUS7965"/>
    </source>
</evidence>
<dbReference type="PROSITE" id="PS50194">
    <property type="entry name" value="FILAMIN_REPEAT"/>
    <property type="match status" value="11"/>
</dbReference>
<keyword evidence="2" id="KW-0677">Repeat</keyword>
<feature type="repeat" description="Filamin" evidence="4">
    <location>
        <begin position="380"/>
        <end position="471"/>
    </location>
</feature>
<evidence type="ECO:0000256" key="3">
    <source>
        <dbReference type="ARBA" id="ARBA00023203"/>
    </source>
</evidence>
<feature type="region of interest" description="Disordered" evidence="5">
    <location>
        <begin position="1143"/>
        <end position="1184"/>
    </location>
</feature>
<feature type="region of interest" description="Disordered" evidence="5">
    <location>
        <begin position="1828"/>
        <end position="1849"/>
    </location>
</feature>
<dbReference type="InterPro" id="IPR001715">
    <property type="entry name" value="CH_dom"/>
</dbReference>
<dbReference type="GO" id="GO:0030036">
    <property type="term" value="P:actin cytoskeleton organization"/>
    <property type="evidence" value="ECO:0007669"/>
    <property type="project" value="InterPro"/>
</dbReference>
<dbReference type="Pfam" id="PF00630">
    <property type="entry name" value="Filamin"/>
    <property type="match status" value="8"/>
</dbReference>
<dbReference type="GO" id="GO:0051015">
    <property type="term" value="F:actin filament binding"/>
    <property type="evidence" value="ECO:0007669"/>
    <property type="project" value="InterPro"/>
</dbReference>
<dbReference type="Proteomes" id="UP000887575">
    <property type="component" value="Unassembled WGS sequence"/>
</dbReference>
<feature type="repeat" description="Filamin" evidence="4">
    <location>
        <begin position="1174"/>
        <end position="1269"/>
    </location>
</feature>
<sequence>MTNLHADDREPEPVISSLQPDAEWKNIQLNTFTRWVNNHLKKVPDEIHHLESDFSDGLKLIKLVEVLSQRHVGRYSAQVKFRHQKLENVSVALNFLQNDEGIKIVNIDSSHIVDMNKKLILGLIWTLILHYSISIHMEEDERPAGEPDKTPKQRLLQWIRRKLPDDVPVTNFTYDWNDGLALGGLVNSISPDSVSDWRNWEPDEALDNTRRAMTAAAQELGVAPLITPEELINPNVDEKSVMTYLAQFPQVKPPMRKGKLHGVEVTAIAGRAADFHVIMPTDEHKPKLSIQDEHGQDIHFTVNKIPATCNYNVKYTPEKVGTAKISLFTTSILSGESVASDSAEVRVIEGARMLDFGGSGKVQVLNAGEPIGQTPYEVSVSPTSKSPVRAFGPGLEGGIAQQPNLFYVNTHGDSDALAFTIEGPSKTAIECADRGQGQALVEYTPKESGVYKINILSKGEHIRDSPFVVWVDPANQSIRPSAVRVTGLETKKATKGEKTTFRIDTKNAGADLLPQVSVVDGKYGQIIPSMREGVEGPVVSQQPTHFTIDAKQAGPGAVEVALADRDGRAVDIDVLDNQDGSFTVKYTAPRPGAYQLNVVFAGVDGPPIEINVKPHVDRGGIRVEGLENADVLTGYLAKVKVDTGKTEAQTKGLQFIATLPNEKRVLIPCEKLNGKYEAQFIANDIGETKLELLFDEIPIEEAFLRVHQGQDASKCCANGPGLEKAIVGEKATFQIDTQGAGDGALALEISGPMEAETQVTDFQNGSCKVDYITKEPGAYQIAILYGEEKKHIPGSPFMAFADYKKDNSKIKVELPDNGKHRLGATSAIVVDASKTAAGEVTARFPPDQNQPSVVSLSSRRGVNVVEIEPHGKPGDIIPLEISYDGEPLKESPFLIHLVASCEPQKAHLEATRDGSVVSAGSDAYLQLNTNDCGQVKKVATAITGPDGHSRHCTIEEIGDRLHSIHFPTDLAGVYAVDALVNGEKISERPLRIHARPVGNVENARVKVRPIDDEWLLGEDKFLIIERDEDELEAHLSLLKSHPEALMAEIIQKRVDGKIQDHVRLRALEAGKQSVNVVYGGDLLPDGTVTFEAVTQLSRAVISPQTGKENIDQIELDRQSELQTEAQKREPFLSNSSEKYSFLSEQRALRGDLPPSPSKLASIRRASSTSNQGRDSAIEANERRYYGLSEQSPELKEREFNFNFDKAQINSDLLKAQVSTPMGMRDEAQIIDNHDGTVLVKYAPKTPGPHELTILHDGAILQGTPIKFFVDSFDSGHATVYGPGLQQAIVGESAQFTVSAKGSHAKELSVSIEGAAQANIKIHDNKDGTCSVSWIPPVVGDYKVHVKLGGRDVKDSPFHVQAHAKDGHKNAHLQLGSTSEKAGEFALPQIALNISESELSGVTATIKSPSGHVEPCFVRALEGGRLGVSFTPREAGEHLIKVFRDGKPIPKGPFKIKVDKSQIGDAAKVEVRGEGKHNAVTNQDNEILVDTSKAGYGGLSVSVQGPSKAELKCKEVKPGLIAVHYRPTEAGKYTVNIKFAEQHVKESPLSVVCTDRVSQTATEIERETTKPSIAAVGREANIYLKLSHTVENDMSARLVNPHGEEVPVSIHDTDQHVNGSPFNFTVGHLADGGAHKVKASGMGVVRGEVGVPNAFNIYTREAGAGKLSVSVEGPAKAKMHFSDHKDGNCHAEYTVGEPGEYSVAVKFNDEHIAESPFKVFMVPSGEGHRHGLSSYRHSEHRVVAKGTGLNKFTPGVASSFNIDTGLAGTNLLMVGVVTSKGPCEEVVVKHMGAGHYVVNYKIHDSVRGFIFVKSEHKWLNKATVRGEWINQDDNDDASPEETENEREDDEAIENGFQLGNEPEAIPILPPAIAVHRARVNVAAHLRERFADRGRGALVGRESSSSSSSSDGESSEHEPQHINVKDAINHEYLFTRRTRRREGQVGEVLDLAMPSETIVAEMIMELPMLRISQDCFPMPNQRIPLLLYHPNDSGHC</sequence>